<feature type="chain" id="PRO_5021399563" evidence="2">
    <location>
        <begin position="26"/>
        <end position="143"/>
    </location>
</feature>
<dbReference type="AlphaFoldDB" id="A0A4Y2AU08"/>
<dbReference type="Proteomes" id="UP000499080">
    <property type="component" value="Unassembled WGS sequence"/>
</dbReference>
<comment type="caution">
    <text evidence="3">The sequence shown here is derived from an EMBL/GenBank/DDBJ whole genome shotgun (WGS) entry which is preliminary data.</text>
</comment>
<gene>
    <name evidence="3" type="ORF">AVEN_274570_1</name>
</gene>
<evidence type="ECO:0000256" key="2">
    <source>
        <dbReference type="SAM" id="SignalP"/>
    </source>
</evidence>
<dbReference type="EMBL" id="BGPR01081488">
    <property type="protein sequence ID" value="GBL83208.1"/>
    <property type="molecule type" value="Genomic_DNA"/>
</dbReference>
<feature type="region of interest" description="Disordered" evidence="1">
    <location>
        <begin position="39"/>
        <end position="96"/>
    </location>
</feature>
<evidence type="ECO:0000256" key="1">
    <source>
        <dbReference type="SAM" id="MobiDB-lite"/>
    </source>
</evidence>
<reference evidence="3 4" key="1">
    <citation type="journal article" date="2019" name="Sci. Rep.">
        <title>Orb-weaving spider Araneus ventricosus genome elucidates the spidroin gene catalogue.</title>
        <authorList>
            <person name="Kono N."/>
            <person name="Nakamura H."/>
            <person name="Ohtoshi R."/>
            <person name="Moran D.A.P."/>
            <person name="Shinohara A."/>
            <person name="Yoshida Y."/>
            <person name="Fujiwara M."/>
            <person name="Mori M."/>
            <person name="Tomita M."/>
            <person name="Arakawa K."/>
        </authorList>
    </citation>
    <scope>NUCLEOTIDE SEQUENCE [LARGE SCALE GENOMIC DNA]</scope>
</reference>
<protein>
    <submittedName>
        <fullName evidence="3">Uncharacterized protein</fullName>
    </submittedName>
</protein>
<name>A0A4Y2AU08_ARAVE</name>
<organism evidence="3 4">
    <name type="scientific">Araneus ventricosus</name>
    <name type="common">Orbweaver spider</name>
    <name type="synonym">Epeira ventricosa</name>
    <dbReference type="NCBI Taxonomy" id="182803"/>
    <lineage>
        <taxon>Eukaryota</taxon>
        <taxon>Metazoa</taxon>
        <taxon>Ecdysozoa</taxon>
        <taxon>Arthropoda</taxon>
        <taxon>Chelicerata</taxon>
        <taxon>Arachnida</taxon>
        <taxon>Araneae</taxon>
        <taxon>Araneomorphae</taxon>
        <taxon>Entelegynae</taxon>
        <taxon>Araneoidea</taxon>
        <taxon>Araneidae</taxon>
        <taxon>Araneus</taxon>
    </lineage>
</organism>
<sequence length="143" mass="16452">MTNHHFFSIMLSLFTCLTFLCLSVSHCEISTTVLREEAAREGRSAAEHHQRPAVLPRGVPPPLRARVAPQQREPERLDRVREQGCPPQTRPSKEPLQFHQLRAHLEHEPAAGQQLRLRHLHLQELRKRDWSGSVQYNGFQGGM</sequence>
<accession>A0A4Y2AU08</accession>
<evidence type="ECO:0000313" key="4">
    <source>
        <dbReference type="Proteomes" id="UP000499080"/>
    </source>
</evidence>
<evidence type="ECO:0000313" key="3">
    <source>
        <dbReference type="EMBL" id="GBL83208.1"/>
    </source>
</evidence>
<keyword evidence="4" id="KW-1185">Reference proteome</keyword>
<keyword evidence="2" id="KW-0732">Signal</keyword>
<proteinExistence type="predicted"/>
<feature type="compositionally biased region" description="Basic and acidic residues" evidence="1">
    <location>
        <begin position="39"/>
        <end position="50"/>
    </location>
</feature>
<feature type="compositionally biased region" description="Basic and acidic residues" evidence="1">
    <location>
        <begin position="72"/>
        <end position="82"/>
    </location>
</feature>
<feature type="signal peptide" evidence="2">
    <location>
        <begin position="1"/>
        <end position="25"/>
    </location>
</feature>